<evidence type="ECO:0000313" key="3">
    <source>
        <dbReference type="EMBL" id="SNY68051.1"/>
    </source>
</evidence>
<gene>
    <name evidence="3" type="ORF">SAMN05421748_13281</name>
</gene>
<name>A0A285K9Q5_9ACTN</name>
<dbReference type="Pfam" id="PF13622">
    <property type="entry name" value="4HBT_3"/>
    <property type="match status" value="1"/>
</dbReference>
<sequence>MGYQFDADTAVSGDDGRWSATLTDDWSIASGVPNGGYLFAVALAAAGQVVPEQRLITATAHYVRPGQDGPADLAVEPVKRGRLTSTVAVALNQDGKERVRVVATYGDPALQDAPVEHPIPAPAIASPDECRSTHSELALAIGATIAERFDYRVLPVSRWVGGEGPGEARIDGWIRFADGREPDLAALPFFVDAFPPALGELVGPVTVPTLELTVHVRKQPAPGWVQARIEARHIAPGLVEEDAYLWDSTGELVALSRQLGLWRP</sequence>
<accession>A0A285K9Q5</accession>
<dbReference type="InterPro" id="IPR049450">
    <property type="entry name" value="ACOT8-like_C"/>
</dbReference>
<dbReference type="InterPro" id="IPR029069">
    <property type="entry name" value="HotDog_dom_sf"/>
</dbReference>
<feature type="domain" description="Acyl-CoA thioesterase-like C-terminal" evidence="2">
    <location>
        <begin position="127"/>
        <end position="261"/>
    </location>
</feature>
<dbReference type="EMBL" id="OBDY01000032">
    <property type="protein sequence ID" value="SNY68051.1"/>
    <property type="molecule type" value="Genomic_DNA"/>
</dbReference>
<dbReference type="AlphaFoldDB" id="A0A285K9Q5"/>
<dbReference type="PANTHER" id="PTHR38110:SF1">
    <property type="entry name" value="THIOESTERASE DOMAIN-CONTAINING PROTEIN"/>
    <property type="match status" value="1"/>
</dbReference>
<dbReference type="Proteomes" id="UP000219612">
    <property type="component" value="Unassembled WGS sequence"/>
</dbReference>
<dbReference type="InterPro" id="IPR049449">
    <property type="entry name" value="TesB_ACOT8-like_N"/>
</dbReference>
<dbReference type="SUPFAM" id="SSF54637">
    <property type="entry name" value="Thioesterase/thiol ester dehydrase-isomerase"/>
    <property type="match status" value="2"/>
</dbReference>
<dbReference type="RefSeq" id="WP_097327853.1">
    <property type="nucleotide sequence ID" value="NZ_OBDY01000032.1"/>
</dbReference>
<feature type="domain" description="Acyl-CoA thioesterase-like N-terminal HotDog" evidence="1">
    <location>
        <begin position="23"/>
        <end position="106"/>
    </location>
</feature>
<dbReference type="PANTHER" id="PTHR38110">
    <property type="entry name" value="CHROMOSOME 23, WHOLE GENOME SHOTGUN SEQUENCE"/>
    <property type="match status" value="1"/>
</dbReference>
<protein>
    <submittedName>
        <fullName evidence="3">Acyl-CoA thioesterase</fullName>
    </submittedName>
</protein>
<proteinExistence type="predicted"/>
<dbReference type="OrthoDB" id="5418286at2"/>
<keyword evidence="4" id="KW-1185">Reference proteome</keyword>
<dbReference type="Gene3D" id="2.40.160.210">
    <property type="entry name" value="Acyl-CoA thioesterase, double hotdog domain"/>
    <property type="match status" value="1"/>
</dbReference>
<evidence type="ECO:0000259" key="1">
    <source>
        <dbReference type="Pfam" id="PF13622"/>
    </source>
</evidence>
<evidence type="ECO:0000259" key="2">
    <source>
        <dbReference type="Pfam" id="PF20789"/>
    </source>
</evidence>
<dbReference type="Pfam" id="PF20789">
    <property type="entry name" value="4HBT_3C"/>
    <property type="match status" value="1"/>
</dbReference>
<dbReference type="InterPro" id="IPR052389">
    <property type="entry name" value="Sec_Metab_Biosynth-Assoc"/>
</dbReference>
<reference evidence="3 4" key="1">
    <citation type="submission" date="2017-09" db="EMBL/GenBank/DDBJ databases">
        <authorList>
            <person name="Ehlers B."/>
            <person name="Leendertz F.H."/>
        </authorList>
    </citation>
    <scope>NUCLEOTIDE SEQUENCE [LARGE SCALE GENOMIC DNA]</scope>
    <source>
        <strain evidence="3 4">CGMCC 4.6857</strain>
    </source>
</reference>
<organism evidence="3 4">
    <name type="scientific">Paractinoplanes atraurantiacus</name>
    <dbReference type="NCBI Taxonomy" id="1036182"/>
    <lineage>
        <taxon>Bacteria</taxon>
        <taxon>Bacillati</taxon>
        <taxon>Actinomycetota</taxon>
        <taxon>Actinomycetes</taxon>
        <taxon>Micromonosporales</taxon>
        <taxon>Micromonosporaceae</taxon>
        <taxon>Paractinoplanes</taxon>
    </lineage>
</organism>
<evidence type="ECO:0000313" key="4">
    <source>
        <dbReference type="Proteomes" id="UP000219612"/>
    </source>
</evidence>
<dbReference type="InterPro" id="IPR042171">
    <property type="entry name" value="Acyl-CoA_hotdog"/>
</dbReference>